<protein>
    <submittedName>
        <fullName evidence="2">Uncharacterized protein</fullName>
    </submittedName>
</protein>
<evidence type="ECO:0000256" key="1">
    <source>
        <dbReference type="SAM" id="MobiDB-lite"/>
    </source>
</evidence>
<dbReference type="EMBL" id="JARKIF010000031">
    <property type="protein sequence ID" value="KAJ7612123.1"/>
    <property type="molecule type" value="Genomic_DNA"/>
</dbReference>
<dbReference type="Pfam" id="PF20414">
    <property type="entry name" value="DUF6698"/>
    <property type="match status" value="2"/>
</dbReference>
<accession>A0AAD7B6F3</accession>
<organism evidence="2 3">
    <name type="scientific">Roridomyces roridus</name>
    <dbReference type="NCBI Taxonomy" id="1738132"/>
    <lineage>
        <taxon>Eukaryota</taxon>
        <taxon>Fungi</taxon>
        <taxon>Dikarya</taxon>
        <taxon>Basidiomycota</taxon>
        <taxon>Agaricomycotina</taxon>
        <taxon>Agaricomycetes</taxon>
        <taxon>Agaricomycetidae</taxon>
        <taxon>Agaricales</taxon>
        <taxon>Marasmiineae</taxon>
        <taxon>Mycenaceae</taxon>
        <taxon>Roridomyces</taxon>
    </lineage>
</organism>
<dbReference type="AlphaFoldDB" id="A0AAD7B6F3"/>
<name>A0AAD7B6F3_9AGAR</name>
<evidence type="ECO:0000313" key="2">
    <source>
        <dbReference type="EMBL" id="KAJ7612123.1"/>
    </source>
</evidence>
<keyword evidence="3" id="KW-1185">Reference proteome</keyword>
<dbReference type="Proteomes" id="UP001221142">
    <property type="component" value="Unassembled WGS sequence"/>
</dbReference>
<feature type="region of interest" description="Disordered" evidence="1">
    <location>
        <begin position="13"/>
        <end position="49"/>
    </location>
</feature>
<feature type="region of interest" description="Disordered" evidence="1">
    <location>
        <begin position="140"/>
        <end position="170"/>
    </location>
</feature>
<reference evidence="2" key="1">
    <citation type="submission" date="2023-03" db="EMBL/GenBank/DDBJ databases">
        <title>Massive genome expansion in bonnet fungi (Mycena s.s.) driven by repeated elements and novel gene families across ecological guilds.</title>
        <authorList>
            <consortium name="Lawrence Berkeley National Laboratory"/>
            <person name="Harder C.B."/>
            <person name="Miyauchi S."/>
            <person name="Viragh M."/>
            <person name="Kuo A."/>
            <person name="Thoen E."/>
            <person name="Andreopoulos B."/>
            <person name="Lu D."/>
            <person name="Skrede I."/>
            <person name="Drula E."/>
            <person name="Henrissat B."/>
            <person name="Morin E."/>
            <person name="Kohler A."/>
            <person name="Barry K."/>
            <person name="LaButti K."/>
            <person name="Morin E."/>
            <person name="Salamov A."/>
            <person name="Lipzen A."/>
            <person name="Mereny Z."/>
            <person name="Hegedus B."/>
            <person name="Baldrian P."/>
            <person name="Stursova M."/>
            <person name="Weitz H."/>
            <person name="Taylor A."/>
            <person name="Grigoriev I.V."/>
            <person name="Nagy L.G."/>
            <person name="Martin F."/>
            <person name="Kauserud H."/>
        </authorList>
    </citation>
    <scope>NUCLEOTIDE SEQUENCE</scope>
    <source>
        <strain evidence="2">9284</strain>
    </source>
</reference>
<comment type="caution">
    <text evidence="2">The sequence shown here is derived from an EMBL/GenBank/DDBJ whole genome shotgun (WGS) entry which is preliminary data.</text>
</comment>
<sequence>MAMILCSVEVPKATEGQEAMDGQDATDGEEATNGQHATDGEEATNGQDASQAIPQPTIEAENMRKGLLDGSITLTAAQYPCCFYPSLDFIYDPNNPQLGLFRSELLLRACFPMFFQSQTDLVCRSYVIFGQRQIPLSRAPTMAPRRQGMQEPSARVKLRDDGSPTPAASHNWTTKDRKYSYVTLFDNVVKLFETNPTSDWVVETLEWFQTGIFGSGDFDDEGSDDDDMNDINALILKNQAAAAAS</sequence>
<dbReference type="InterPro" id="IPR046521">
    <property type="entry name" value="DUF6698"/>
</dbReference>
<proteinExistence type="predicted"/>
<evidence type="ECO:0000313" key="3">
    <source>
        <dbReference type="Proteomes" id="UP001221142"/>
    </source>
</evidence>
<gene>
    <name evidence="2" type="ORF">FB45DRAFT_307646</name>
</gene>